<reference evidence="3" key="1">
    <citation type="submission" date="2016-11" db="EMBL/GenBank/DDBJ databases">
        <authorList>
            <person name="Varghese N."/>
            <person name="Submissions S."/>
        </authorList>
    </citation>
    <scope>NUCLEOTIDE SEQUENCE [LARGE SCALE GENOMIC DNA]</scope>
    <source>
        <strain evidence="3">DSM 16057</strain>
    </source>
</reference>
<evidence type="ECO:0000313" key="3">
    <source>
        <dbReference type="Proteomes" id="UP000184529"/>
    </source>
</evidence>
<dbReference type="EMBL" id="FQZM01000014">
    <property type="protein sequence ID" value="SHI91379.1"/>
    <property type="molecule type" value="Genomic_DNA"/>
</dbReference>
<name>A0A1M6F180_9FIRM</name>
<dbReference type="Proteomes" id="UP000184529">
    <property type="component" value="Unassembled WGS sequence"/>
</dbReference>
<feature type="coiled-coil region" evidence="1">
    <location>
        <begin position="35"/>
        <end position="62"/>
    </location>
</feature>
<keyword evidence="1" id="KW-0175">Coiled coil</keyword>
<sequence length="146" mass="16285">MPAQVILLPGQPAVRPENRETERIKEKLLSLPAEIAEAKKMAREQKTAADEIRGQMQNIEAEILYQINTATNNAGKPLFGNETMRNAELKRRLAQNPEYQELKAALQAVEAGLFEAEALVNQLIDEFRAWKAVAELTAAELAAFKN</sequence>
<gene>
    <name evidence="2" type="ORF">SAMN02745219_01357</name>
</gene>
<dbReference type="OrthoDB" id="9858730at2"/>
<proteinExistence type="predicted"/>
<evidence type="ECO:0000313" key="2">
    <source>
        <dbReference type="EMBL" id="SHI91379.1"/>
    </source>
</evidence>
<keyword evidence="3" id="KW-1185">Reference proteome</keyword>
<dbReference type="RefSeq" id="WP_072868258.1">
    <property type="nucleotide sequence ID" value="NZ_FQZM01000014.1"/>
</dbReference>
<protein>
    <submittedName>
        <fullName evidence="2">Uncharacterized protein</fullName>
    </submittedName>
</protein>
<dbReference type="AlphaFoldDB" id="A0A1M6F180"/>
<evidence type="ECO:0000256" key="1">
    <source>
        <dbReference type="SAM" id="Coils"/>
    </source>
</evidence>
<accession>A0A1M6F180</accession>
<dbReference type="STRING" id="1121432.SAMN02745219_01357"/>
<organism evidence="2 3">
    <name type="scientific">Desulfofundulus thermosubterraneus DSM 16057</name>
    <dbReference type="NCBI Taxonomy" id="1121432"/>
    <lineage>
        <taxon>Bacteria</taxon>
        <taxon>Bacillati</taxon>
        <taxon>Bacillota</taxon>
        <taxon>Clostridia</taxon>
        <taxon>Eubacteriales</taxon>
        <taxon>Peptococcaceae</taxon>
        <taxon>Desulfofundulus</taxon>
    </lineage>
</organism>